<dbReference type="Pfam" id="PF01467">
    <property type="entry name" value="CTP_transf_like"/>
    <property type="match status" value="1"/>
</dbReference>
<evidence type="ECO:0000256" key="3">
    <source>
        <dbReference type="ARBA" id="ARBA00022679"/>
    </source>
</evidence>
<feature type="domain" description="Cytidyltransferase-like" evidence="9">
    <location>
        <begin position="6"/>
        <end position="137"/>
    </location>
</feature>
<dbReference type="PANTHER" id="PTHR43793:SF1">
    <property type="entry name" value="FAD SYNTHASE"/>
    <property type="match status" value="1"/>
</dbReference>
<dbReference type="SUPFAM" id="SSF52374">
    <property type="entry name" value="Nucleotidylyl transferase"/>
    <property type="match status" value="1"/>
</dbReference>
<evidence type="ECO:0000313" key="11">
    <source>
        <dbReference type="Proteomes" id="UP000256864"/>
    </source>
</evidence>
<comment type="similarity">
    <text evidence="8">Belongs to the archaeal FAD synthase family.</text>
</comment>
<dbReference type="GO" id="GO:0006747">
    <property type="term" value="P:FAD biosynthetic process"/>
    <property type="evidence" value="ECO:0007669"/>
    <property type="project" value="UniProtKB-UniRule"/>
</dbReference>
<gene>
    <name evidence="8" type="primary">ribL</name>
    <name evidence="10" type="ORF">C7452_0537</name>
</gene>
<dbReference type="UniPathway" id="UPA00277">
    <property type="reaction ID" value="UER00407"/>
</dbReference>
<keyword evidence="11" id="KW-1185">Reference proteome</keyword>
<evidence type="ECO:0000256" key="7">
    <source>
        <dbReference type="ARBA" id="ARBA00022840"/>
    </source>
</evidence>
<dbReference type="Gene3D" id="3.40.50.620">
    <property type="entry name" value="HUPs"/>
    <property type="match status" value="1"/>
</dbReference>
<dbReference type="PANTHER" id="PTHR43793">
    <property type="entry name" value="FAD SYNTHASE"/>
    <property type="match status" value="1"/>
</dbReference>
<dbReference type="InterPro" id="IPR014729">
    <property type="entry name" value="Rossmann-like_a/b/a_fold"/>
</dbReference>
<reference evidence="10 11" key="1">
    <citation type="submission" date="2018-07" db="EMBL/GenBank/DDBJ databases">
        <title>Genomic Encyclopedia of Type Strains, Phase IV (KMG-IV): sequencing the most valuable type-strain genomes for metagenomic binning, comparative biology and taxonomic classification.</title>
        <authorList>
            <person name="Goeker M."/>
        </authorList>
    </citation>
    <scope>NUCLEOTIDE SEQUENCE [LARGE SCALE GENOMIC DNA]</scope>
    <source>
        <strain evidence="10 11">DSM 7466</strain>
    </source>
</reference>
<dbReference type="InterPro" id="IPR004821">
    <property type="entry name" value="Cyt_trans-like"/>
</dbReference>
<keyword evidence="1 8" id="KW-0285">Flavoprotein</keyword>
<comment type="subunit">
    <text evidence="8">Homodimer.</text>
</comment>
<comment type="caution">
    <text evidence="10">The sequence shown here is derived from an EMBL/GenBank/DDBJ whole genome shotgun (WGS) entry which is preliminary data.</text>
</comment>
<keyword evidence="4 8" id="KW-0548">Nucleotidyltransferase</keyword>
<evidence type="ECO:0000256" key="5">
    <source>
        <dbReference type="ARBA" id="ARBA00022741"/>
    </source>
</evidence>
<organism evidence="10 11">
    <name type="scientific">Methanothermobacter defluvii</name>
    <dbReference type="NCBI Taxonomy" id="49339"/>
    <lineage>
        <taxon>Archaea</taxon>
        <taxon>Methanobacteriati</taxon>
        <taxon>Methanobacteriota</taxon>
        <taxon>Methanomada group</taxon>
        <taxon>Methanobacteria</taxon>
        <taxon>Methanobacteriales</taxon>
        <taxon>Methanobacteriaceae</taxon>
        <taxon>Methanothermobacter</taxon>
    </lineage>
</organism>
<dbReference type="InterPro" id="IPR024902">
    <property type="entry name" value="FAD_synth_RibL"/>
</dbReference>
<comment type="catalytic activity">
    <reaction evidence="8">
        <text>FMN + ATP + H(+) = FAD + diphosphate</text>
        <dbReference type="Rhea" id="RHEA:17237"/>
        <dbReference type="ChEBI" id="CHEBI:15378"/>
        <dbReference type="ChEBI" id="CHEBI:30616"/>
        <dbReference type="ChEBI" id="CHEBI:33019"/>
        <dbReference type="ChEBI" id="CHEBI:57692"/>
        <dbReference type="ChEBI" id="CHEBI:58210"/>
        <dbReference type="EC" id="2.7.7.2"/>
    </reaction>
</comment>
<keyword evidence="3 8" id="KW-0808">Transferase</keyword>
<evidence type="ECO:0000256" key="2">
    <source>
        <dbReference type="ARBA" id="ARBA00022643"/>
    </source>
</evidence>
<dbReference type="EMBL" id="QREL01000001">
    <property type="protein sequence ID" value="REE28525.1"/>
    <property type="molecule type" value="Genomic_DNA"/>
</dbReference>
<dbReference type="NCBIfam" id="TIGR00125">
    <property type="entry name" value="cyt_tran_rel"/>
    <property type="match status" value="1"/>
</dbReference>
<dbReference type="Proteomes" id="UP000256864">
    <property type="component" value="Unassembled WGS sequence"/>
</dbReference>
<dbReference type="GeneID" id="301442566"/>
<dbReference type="HAMAP" id="MF_02115">
    <property type="entry name" value="FAD_synth_arch"/>
    <property type="match status" value="1"/>
</dbReference>
<dbReference type="InterPro" id="IPR050385">
    <property type="entry name" value="Archaeal_FAD_synthase"/>
</dbReference>
<evidence type="ECO:0000256" key="8">
    <source>
        <dbReference type="HAMAP-Rule" id="MF_02115"/>
    </source>
</evidence>
<keyword evidence="7 8" id="KW-0067">ATP-binding</keyword>
<sequence>MKTVMATGTFDIIHPGHGFFLEEARKLGGKDTRLVVVLARDSTVRARKRTPIVGEKQRLEVVRMLKPVDEAYLGSETDMFEIVHRIKPDIIAIGPDQKFDVDELRDELRRRGLGCEVRRIEKYRDSELDSTCKIIKRIRSMEFDEDSLKNC</sequence>
<comment type="cofactor">
    <cofactor evidence="8">
        <name>a divalent metal cation</name>
        <dbReference type="ChEBI" id="CHEBI:60240"/>
    </cofactor>
</comment>
<keyword evidence="6 8" id="KW-0274">FAD</keyword>
<dbReference type="GO" id="GO:0003919">
    <property type="term" value="F:FMN adenylyltransferase activity"/>
    <property type="evidence" value="ECO:0007669"/>
    <property type="project" value="UniProtKB-UniRule"/>
</dbReference>
<feature type="binding site" evidence="8">
    <location>
        <begin position="14"/>
        <end position="17"/>
    </location>
    <ligand>
        <name>ATP</name>
        <dbReference type="ChEBI" id="CHEBI:30616"/>
    </ligand>
</feature>
<evidence type="ECO:0000259" key="9">
    <source>
        <dbReference type="Pfam" id="PF01467"/>
    </source>
</evidence>
<evidence type="ECO:0000256" key="6">
    <source>
        <dbReference type="ARBA" id="ARBA00022827"/>
    </source>
</evidence>
<name>A0A371NDD6_9EURY</name>
<keyword evidence="2 8" id="KW-0288">FMN</keyword>
<proteinExistence type="inferred from homology"/>
<dbReference type="RefSeq" id="WP_211305649.1">
    <property type="nucleotide sequence ID" value="NZ_QREL01000001.1"/>
</dbReference>
<evidence type="ECO:0000256" key="4">
    <source>
        <dbReference type="ARBA" id="ARBA00022695"/>
    </source>
</evidence>
<dbReference type="GO" id="GO:0046444">
    <property type="term" value="P:FMN metabolic process"/>
    <property type="evidence" value="ECO:0007669"/>
    <property type="project" value="UniProtKB-UniRule"/>
</dbReference>
<comment type="function">
    <text evidence="8">Catalyzes the transfer of the AMP portion of ATP to flavin mononucleotide (FMN) to produce flavin adenine dinucleotide (FAD) coenzyme.</text>
</comment>
<feature type="binding site" evidence="8">
    <location>
        <position position="96"/>
    </location>
    <ligand>
        <name>ATP</name>
        <dbReference type="ChEBI" id="CHEBI:30616"/>
    </ligand>
</feature>
<keyword evidence="5 8" id="KW-0547">Nucleotide-binding</keyword>
<dbReference type="EC" id="2.7.7.2" evidence="8"/>
<dbReference type="AlphaFoldDB" id="A0A371NDD6"/>
<comment type="pathway">
    <text evidence="8">Cofactor biosynthesis; FAD biosynthesis; FAD from FMN: step 1/1.</text>
</comment>
<protein>
    <recommendedName>
        <fullName evidence="8">FAD synthase</fullName>
        <ecNumber evidence="8">2.7.7.2</ecNumber>
    </recommendedName>
    <alternativeName>
        <fullName evidence="8">FMN adenylyltransferase</fullName>
    </alternativeName>
    <alternativeName>
        <fullName evidence="8">Flavin adenine dinucleotide synthase</fullName>
    </alternativeName>
</protein>
<dbReference type="CDD" id="cd02170">
    <property type="entry name" value="cytidylyltransferase"/>
    <property type="match status" value="1"/>
</dbReference>
<feature type="binding site" evidence="8">
    <location>
        <position position="123"/>
    </location>
    <ligand>
        <name>ATP</name>
        <dbReference type="ChEBI" id="CHEBI:30616"/>
    </ligand>
</feature>
<evidence type="ECO:0000313" key="10">
    <source>
        <dbReference type="EMBL" id="REE28525.1"/>
    </source>
</evidence>
<accession>A0A371NDD6</accession>
<evidence type="ECO:0000256" key="1">
    <source>
        <dbReference type="ARBA" id="ARBA00022630"/>
    </source>
</evidence>
<dbReference type="GO" id="GO:0005524">
    <property type="term" value="F:ATP binding"/>
    <property type="evidence" value="ECO:0007669"/>
    <property type="project" value="UniProtKB-UniRule"/>
</dbReference>
<feature type="binding site" evidence="8">
    <location>
        <begin position="9"/>
        <end position="10"/>
    </location>
    <ligand>
        <name>ATP</name>
        <dbReference type="ChEBI" id="CHEBI:30616"/>
    </ligand>
</feature>